<evidence type="ECO:0000313" key="6">
    <source>
        <dbReference type="Proteomes" id="UP000053244"/>
    </source>
</evidence>
<dbReference type="PRINTS" id="PR00131">
    <property type="entry name" value="GLHYDRLASE1"/>
</dbReference>
<dbReference type="GO" id="GO:0008422">
    <property type="term" value="F:beta-glucosidase activity"/>
    <property type="evidence" value="ECO:0007669"/>
    <property type="project" value="TreeGrafter"/>
</dbReference>
<gene>
    <name evidence="5" type="ORF">ADL15_09435</name>
</gene>
<dbReference type="PROSITE" id="PS00653">
    <property type="entry name" value="GLYCOSYL_HYDROL_F1_2"/>
    <property type="match status" value="1"/>
</dbReference>
<evidence type="ECO:0000256" key="1">
    <source>
        <dbReference type="ARBA" id="ARBA00010838"/>
    </source>
</evidence>
<dbReference type="InterPro" id="IPR017853">
    <property type="entry name" value="GH"/>
</dbReference>
<reference evidence="5 6" key="1">
    <citation type="submission" date="2015-10" db="EMBL/GenBank/DDBJ databases">
        <authorList>
            <person name="Gilbert D.G."/>
        </authorList>
    </citation>
    <scope>NUCLEOTIDE SEQUENCE [LARGE SCALE GENOMIC DNA]</scope>
    <source>
        <strain evidence="5 6">NRRL B-16712</strain>
    </source>
</reference>
<evidence type="ECO:0000256" key="2">
    <source>
        <dbReference type="ARBA" id="ARBA00022801"/>
    </source>
</evidence>
<dbReference type="GO" id="GO:0005975">
    <property type="term" value="P:carbohydrate metabolic process"/>
    <property type="evidence" value="ECO:0007669"/>
    <property type="project" value="InterPro"/>
</dbReference>
<comment type="similarity">
    <text evidence="1 4">Belongs to the glycosyl hydrolase 1 family.</text>
</comment>
<proteinExistence type="inferred from homology"/>
<dbReference type="EMBL" id="LLZH01000048">
    <property type="protein sequence ID" value="KUL39475.1"/>
    <property type="molecule type" value="Genomic_DNA"/>
</dbReference>
<organism evidence="5 6">
    <name type="scientific">Actinoplanes awajinensis subsp. mycoplanecinus</name>
    <dbReference type="NCBI Taxonomy" id="135947"/>
    <lineage>
        <taxon>Bacteria</taxon>
        <taxon>Bacillati</taxon>
        <taxon>Actinomycetota</taxon>
        <taxon>Actinomycetes</taxon>
        <taxon>Micromonosporales</taxon>
        <taxon>Micromonosporaceae</taxon>
        <taxon>Actinoplanes</taxon>
    </lineage>
</organism>
<name>A0A0X3V3W4_9ACTN</name>
<dbReference type="Proteomes" id="UP000053244">
    <property type="component" value="Unassembled WGS sequence"/>
</dbReference>
<dbReference type="PANTHER" id="PTHR10353:SF36">
    <property type="entry name" value="LP05116P"/>
    <property type="match status" value="1"/>
</dbReference>
<dbReference type="SUPFAM" id="SSF51445">
    <property type="entry name" value="(Trans)glycosidases"/>
    <property type="match status" value="1"/>
</dbReference>
<sequence>MAFLWGVATSGHQTEGGNDTSDTWFAESVSPTVFRTPSGPACDSWARWRDDLDLVAGMGLTAYRFSVEWARVEPVEGEFSAAALDHYAAIADRCAELGLAPVVTFNHMTAPHWFAARGGWLDPGSAELFARYCGVLTDRIGDTIAYAITLNEPDLPRLLSWVPMPDFVRDLERATLDAASAAAGVPRYRLANVALPEEFDALEDGMAAAHTAGKAAIKARRPDLPVGLSLAVVDDQAVGTTAVRDRKRSEVYGRWLRLVRDDDFVGVQNYERARYDGDGLVPPEHAAGELFSDVHPPSLGNAVRYVHAETGVPVFVTEHGLATDDDTTRVAFLEPSITGLRDAIDDGVPVLGYLHWTLLDNFEWVFGYDIRLGLVEVDRATFARTPKPSAAEYARIVRKAGW</sequence>
<dbReference type="RefSeq" id="WP_067687268.1">
    <property type="nucleotide sequence ID" value="NZ_LLZH01000048.1"/>
</dbReference>
<dbReference type="OrthoDB" id="3182512at2"/>
<comment type="caution">
    <text evidence="5">The sequence shown here is derived from an EMBL/GenBank/DDBJ whole genome shotgun (WGS) entry which is preliminary data.</text>
</comment>
<dbReference type="PANTHER" id="PTHR10353">
    <property type="entry name" value="GLYCOSYL HYDROLASE"/>
    <property type="match status" value="1"/>
</dbReference>
<dbReference type="InterPro" id="IPR033132">
    <property type="entry name" value="GH_1_N_CS"/>
</dbReference>
<keyword evidence="2" id="KW-0378">Hydrolase</keyword>
<evidence type="ECO:0000313" key="5">
    <source>
        <dbReference type="EMBL" id="KUL39475.1"/>
    </source>
</evidence>
<protein>
    <submittedName>
        <fullName evidence="5">Beta-glucosidase</fullName>
    </submittedName>
</protein>
<dbReference type="Gene3D" id="3.20.20.80">
    <property type="entry name" value="Glycosidases"/>
    <property type="match status" value="1"/>
</dbReference>
<accession>A0A0X3V3W4</accession>
<evidence type="ECO:0000256" key="3">
    <source>
        <dbReference type="ARBA" id="ARBA00023295"/>
    </source>
</evidence>
<keyword evidence="3" id="KW-0326">Glycosidase</keyword>
<dbReference type="Pfam" id="PF00232">
    <property type="entry name" value="Glyco_hydro_1"/>
    <property type="match status" value="2"/>
</dbReference>
<dbReference type="InterPro" id="IPR001360">
    <property type="entry name" value="Glyco_hydro_1"/>
</dbReference>
<keyword evidence="6" id="KW-1185">Reference proteome</keyword>
<evidence type="ECO:0000256" key="4">
    <source>
        <dbReference type="RuleBase" id="RU003690"/>
    </source>
</evidence>
<dbReference type="AlphaFoldDB" id="A0A0X3V3W4"/>